<gene>
    <name evidence="2" type="ORF">J5474_15935</name>
</gene>
<accession>A0A940MM10</accession>
<dbReference type="GO" id="GO:0007059">
    <property type="term" value="P:chromosome segregation"/>
    <property type="evidence" value="ECO:0007669"/>
    <property type="project" value="TreeGrafter"/>
</dbReference>
<sequence>MADILTTITELPLDEIGLGDRLRPVSPAGVEALKASIRDLGVIKDAIHVRKIKKTGAYVLLAGGHRLTAARALRDEGMAGMDPIKVVCWSCNDDFAKLMEIDDNLAGAELTPLDTAVFLAERKKVYEKLHPETRAQVGAGLVAKRWDTAETISVVSFAESVSERLGCTPRHVRSFVRAGEALSGGDARRLRSAPRPVTLADLVELSKITHSGERIHVVDALAQGRARNATAARAQYRSDLGEGPAPKDATDAGHARLKDAWTRANKAARRRFLEDLGTEVRALLDEMGDQ</sequence>
<dbReference type="Proteomes" id="UP000675940">
    <property type="component" value="Unassembled WGS sequence"/>
</dbReference>
<protein>
    <submittedName>
        <fullName evidence="2">ParB N-terminal domain-containing protein</fullName>
    </submittedName>
</protein>
<keyword evidence="3" id="KW-1185">Reference proteome</keyword>
<name>A0A940MM10_9RHOB</name>
<dbReference type="Pfam" id="PF02195">
    <property type="entry name" value="ParB_N"/>
    <property type="match status" value="1"/>
</dbReference>
<feature type="domain" description="ParB-like N-terminal" evidence="1">
    <location>
        <begin position="9"/>
        <end position="105"/>
    </location>
</feature>
<evidence type="ECO:0000313" key="2">
    <source>
        <dbReference type="EMBL" id="MBP0483971.1"/>
    </source>
</evidence>
<dbReference type="InterPro" id="IPR036086">
    <property type="entry name" value="ParB/Sulfiredoxin_sf"/>
</dbReference>
<evidence type="ECO:0000313" key="3">
    <source>
        <dbReference type="Proteomes" id="UP000675940"/>
    </source>
</evidence>
<dbReference type="EMBL" id="JAGISH010000009">
    <property type="protein sequence ID" value="MBP0483971.1"/>
    <property type="molecule type" value="Genomic_DNA"/>
</dbReference>
<dbReference type="PANTHER" id="PTHR33375">
    <property type="entry name" value="CHROMOSOME-PARTITIONING PROTEIN PARB-RELATED"/>
    <property type="match status" value="1"/>
</dbReference>
<dbReference type="InterPro" id="IPR050336">
    <property type="entry name" value="Chromosome_partition/occlusion"/>
</dbReference>
<dbReference type="SMART" id="SM00470">
    <property type="entry name" value="ParB"/>
    <property type="match status" value="1"/>
</dbReference>
<organism evidence="2 3">
    <name type="scientific">Sagittula salina</name>
    <dbReference type="NCBI Taxonomy" id="2820268"/>
    <lineage>
        <taxon>Bacteria</taxon>
        <taxon>Pseudomonadati</taxon>
        <taxon>Pseudomonadota</taxon>
        <taxon>Alphaproteobacteria</taxon>
        <taxon>Rhodobacterales</taxon>
        <taxon>Roseobacteraceae</taxon>
        <taxon>Sagittula</taxon>
    </lineage>
</organism>
<dbReference type="GO" id="GO:0005694">
    <property type="term" value="C:chromosome"/>
    <property type="evidence" value="ECO:0007669"/>
    <property type="project" value="TreeGrafter"/>
</dbReference>
<dbReference type="AlphaFoldDB" id="A0A940MM10"/>
<dbReference type="RefSeq" id="WP_209361921.1">
    <property type="nucleotide sequence ID" value="NZ_JAGISH010000009.1"/>
</dbReference>
<dbReference type="InterPro" id="IPR003115">
    <property type="entry name" value="ParB_N"/>
</dbReference>
<reference evidence="2" key="1">
    <citation type="submission" date="2021-03" db="EMBL/GenBank/DDBJ databases">
        <title>Sagittula salina sp. nov. strain M10.9X isolated from the marine waste.</title>
        <authorList>
            <person name="Satari L."/>
            <person name="Molina-Menor E."/>
            <person name="Vidal-Verdu A."/>
            <person name="Pascual J."/>
            <person name="Pereto J."/>
            <person name="Porcar M."/>
        </authorList>
    </citation>
    <scope>NUCLEOTIDE SEQUENCE</scope>
    <source>
        <strain evidence="2">M10.9X</strain>
    </source>
</reference>
<proteinExistence type="predicted"/>
<comment type="caution">
    <text evidence="2">The sequence shown here is derived from an EMBL/GenBank/DDBJ whole genome shotgun (WGS) entry which is preliminary data.</text>
</comment>
<dbReference type="PANTHER" id="PTHR33375:SF1">
    <property type="entry name" value="CHROMOSOME-PARTITIONING PROTEIN PARB-RELATED"/>
    <property type="match status" value="1"/>
</dbReference>
<dbReference type="Gene3D" id="3.90.1530.10">
    <property type="entry name" value="Conserved hypothetical protein from pyrococcus furiosus pfu- 392566-001, ParB domain"/>
    <property type="match status" value="1"/>
</dbReference>
<evidence type="ECO:0000259" key="1">
    <source>
        <dbReference type="SMART" id="SM00470"/>
    </source>
</evidence>
<dbReference type="SUPFAM" id="SSF110849">
    <property type="entry name" value="ParB/Sulfiredoxin"/>
    <property type="match status" value="1"/>
</dbReference>